<dbReference type="InterPro" id="IPR036383">
    <property type="entry name" value="TSP1_rpt_sf"/>
</dbReference>
<name>A0A085LMC8_9BILA</name>
<dbReference type="InterPro" id="IPR012314">
    <property type="entry name" value="Pept_M12B_GON-ADAMTSs"/>
</dbReference>
<protein>
    <recommendedName>
        <fullName evidence="7">GON domain-containing protein</fullName>
    </recommendedName>
</protein>
<evidence type="ECO:0000256" key="5">
    <source>
        <dbReference type="ARBA" id="ARBA00022737"/>
    </source>
</evidence>
<evidence type="ECO:0000256" key="4">
    <source>
        <dbReference type="ARBA" id="ARBA00022729"/>
    </source>
</evidence>
<dbReference type="Proteomes" id="UP000030764">
    <property type="component" value="Unassembled WGS sequence"/>
</dbReference>
<gene>
    <name evidence="8" type="ORF">M513_12990</name>
</gene>
<evidence type="ECO:0000256" key="2">
    <source>
        <dbReference type="ARBA" id="ARBA00022525"/>
    </source>
</evidence>
<feature type="region of interest" description="Disordered" evidence="6">
    <location>
        <begin position="1"/>
        <end position="30"/>
    </location>
</feature>
<keyword evidence="9" id="KW-1185">Reference proteome</keyword>
<dbReference type="InterPro" id="IPR050439">
    <property type="entry name" value="ADAMTS_ADAMTS-like"/>
</dbReference>
<dbReference type="GO" id="GO:0006508">
    <property type="term" value="P:proteolysis"/>
    <property type="evidence" value="ECO:0007669"/>
    <property type="project" value="TreeGrafter"/>
</dbReference>
<dbReference type="GO" id="GO:0005576">
    <property type="term" value="C:extracellular region"/>
    <property type="evidence" value="ECO:0007669"/>
    <property type="project" value="UniProtKB-SubCell"/>
</dbReference>
<keyword evidence="3" id="KW-0479">Metal-binding</keyword>
<evidence type="ECO:0000313" key="8">
    <source>
        <dbReference type="EMBL" id="KFD46124.1"/>
    </source>
</evidence>
<evidence type="ECO:0000256" key="1">
    <source>
        <dbReference type="ARBA" id="ARBA00004613"/>
    </source>
</evidence>
<keyword evidence="4" id="KW-0732">Signal</keyword>
<dbReference type="PROSITE" id="PS51046">
    <property type="entry name" value="GON"/>
    <property type="match status" value="1"/>
</dbReference>
<dbReference type="EMBL" id="KL363392">
    <property type="protein sequence ID" value="KFD46124.1"/>
    <property type="molecule type" value="Genomic_DNA"/>
</dbReference>
<dbReference type="InterPro" id="IPR000884">
    <property type="entry name" value="TSP1_rpt"/>
</dbReference>
<accession>A0A085LMC8</accession>
<dbReference type="PANTHER" id="PTHR13723">
    <property type="entry name" value="ADAMTS A DISINTEGRIN AND METALLOPROTEASE WITH THROMBOSPONDIN MOTIFS PROTEASE"/>
    <property type="match status" value="1"/>
</dbReference>
<dbReference type="GO" id="GO:0009653">
    <property type="term" value="P:anatomical structure morphogenesis"/>
    <property type="evidence" value="ECO:0007669"/>
    <property type="project" value="UniProtKB-ARBA"/>
</dbReference>
<dbReference type="GO" id="GO:0030198">
    <property type="term" value="P:extracellular matrix organization"/>
    <property type="evidence" value="ECO:0007669"/>
    <property type="project" value="TreeGrafter"/>
</dbReference>
<dbReference type="Pfam" id="PF19030">
    <property type="entry name" value="TSP1_ADAMTS"/>
    <property type="match status" value="6"/>
</dbReference>
<dbReference type="Pfam" id="PF08685">
    <property type="entry name" value="GON"/>
    <property type="match status" value="2"/>
</dbReference>
<evidence type="ECO:0000313" key="9">
    <source>
        <dbReference type="Proteomes" id="UP000030764"/>
    </source>
</evidence>
<evidence type="ECO:0000256" key="3">
    <source>
        <dbReference type="ARBA" id="ARBA00022723"/>
    </source>
</evidence>
<dbReference type="SMART" id="SM00209">
    <property type="entry name" value="TSP1"/>
    <property type="match status" value="6"/>
</dbReference>
<reference evidence="8 9" key="1">
    <citation type="journal article" date="2014" name="Nat. Genet.">
        <title>Genome and transcriptome of the porcine whipworm Trichuris suis.</title>
        <authorList>
            <person name="Jex A.R."/>
            <person name="Nejsum P."/>
            <person name="Schwarz E.M."/>
            <person name="Hu L."/>
            <person name="Young N.D."/>
            <person name="Hall R.S."/>
            <person name="Korhonen P.K."/>
            <person name="Liao S."/>
            <person name="Thamsborg S."/>
            <person name="Xia J."/>
            <person name="Xu P."/>
            <person name="Wang S."/>
            <person name="Scheerlinck J.P."/>
            <person name="Hofmann A."/>
            <person name="Sternberg P.W."/>
            <person name="Wang J."/>
            <person name="Gasser R.B."/>
        </authorList>
    </citation>
    <scope>NUCLEOTIDE SEQUENCE [LARGE SCALE GENOMIC DNA]</scope>
    <source>
        <strain evidence="8">DCEP-RM93M</strain>
    </source>
</reference>
<comment type="subcellular location">
    <subcellularLocation>
        <location evidence="1">Secreted</location>
    </subcellularLocation>
</comment>
<dbReference type="AlphaFoldDB" id="A0A085LMC8"/>
<organism evidence="8 9">
    <name type="scientific">Trichuris suis</name>
    <name type="common">pig whipworm</name>
    <dbReference type="NCBI Taxonomy" id="68888"/>
    <lineage>
        <taxon>Eukaryota</taxon>
        <taxon>Metazoa</taxon>
        <taxon>Ecdysozoa</taxon>
        <taxon>Nematoda</taxon>
        <taxon>Enoplea</taxon>
        <taxon>Dorylaimia</taxon>
        <taxon>Trichinellida</taxon>
        <taxon>Trichuridae</taxon>
        <taxon>Trichuris</taxon>
    </lineage>
</organism>
<keyword evidence="5" id="KW-0677">Repeat</keyword>
<dbReference type="PROSITE" id="PS50092">
    <property type="entry name" value="TSP1"/>
    <property type="match status" value="6"/>
</dbReference>
<feature type="domain" description="GON" evidence="7">
    <location>
        <begin position="421"/>
        <end position="599"/>
    </location>
</feature>
<dbReference type="GO" id="GO:0004222">
    <property type="term" value="F:metalloendopeptidase activity"/>
    <property type="evidence" value="ECO:0007669"/>
    <property type="project" value="InterPro"/>
</dbReference>
<keyword evidence="2" id="KW-0964">Secreted</keyword>
<evidence type="ECO:0000256" key="6">
    <source>
        <dbReference type="SAM" id="MobiDB-lite"/>
    </source>
</evidence>
<dbReference type="FunFam" id="2.20.100.10:FF:000005">
    <property type="entry name" value="ADAM metallopeptidase with thrombospondin type 1 motif 9"/>
    <property type="match status" value="3"/>
</dbReference>
<dbReference type="GO" id="GO:0031012">
    <property type="term" value="C:extracellular matrix"/>
    <property type="evidence" value="ECO:0007669"/>
    <property type="project" value="TreeGrafter"/>
</dbReference>
<proteinExistence type="predicted"/>
<dbReference type="GO" id="GO:0008270">
    <property type="term" value="F:zinc ion binding"/>
    <property type="evidence" value="ECO:0007669"/>
    <property type="project" value="InterPro"/>
</dbReference>
<sequence>MKHLARYNRAKQDLEGTSSPHTTHRGRPPTVHPTLAMEHALAASAVAEHAARCRGSLQTKVCSRTCGRGIQERLVQCVEEGTGSLAPQSACPPYQQPKTHRPCMMQKCFGTGTQWRSGKWSPCSVTCGRGTRSRRVQCVKMDSGKPLPDEDCSLLDKPPHLHRCRMLTCPRWRVYKWSPCSATCGHGIRSRKVVCLLGRHDVRPDGDCDLVTKPVTTSKCVDHHCPRYRWATSDWSLCDKHCGEQRQVRETYCIDENEQRVEPARCDASAKPAAVRKCLSELCPYMWVPGPWSTCSKTCGEGEQFRSFHCVLKGAGLGMGSEAVVEMCSALPEPVTRRRCYKSSCDADFFWRPDPWSPCSVACGWGTQERRIRCVNRHGLRTSKELCNPGLKPKKRRRCFVKDCSHHPMETAARYQISQKGPKNCYELRQMRNTSADGEYTIWARGSALRIYCYGMKNLYPKEYLTLQTDPLSNFAEFYGKRLLNSASCPYDGKRNDSCVCTEEIHDGHFATVEHGSFVPFATAGDCYSAVKCAQGRFSVNLRGTGFRVSHLTKWIENGHLAYAEVRRNVNSEVVVGVCGGFCGNCFPDKSVGLLLEVVEPHSRPHTYGSSTAPWWNLLKGGLENVGRTTVKCKPTEYFCSTKKTIYQLNHMGIKGSARVFVRSRRRSISSSISPIIAL</sequence>
<evidence type="ECO:0000259" key="7">
    <source>
        <dbReference type="PROSITE" id="PS51046"/>
    </source>
</evidence>
<dbReference type="SUPFAM" id="SSF82895">
    <property type="entry name" value="TSP-1 type 1 repeat"/>
    <property type="match status" value="6"/>
</dbReference>
<dbReference type="PANTHER" id="PTHR13723:SF278">
    <property type="entry name" value="ADAM METALLOPEPTIDASE WITH THROMBOSPONDIN TYPE 1 MOTIF A, ISOFORM B"/>
    <property type="match status" value="1"/>
</dbReference>
<dbReference type="Gene3D" id="2.20.100.10">
    <property type="entry name" value="Thrombospondin type-1 (TSP1) repeat"/>
    <property type="match status" value="6"/>
</dbReference>